<evidence type="ECO:0008006" key="3">
    <source>
        <dbReference type="Google" id="ProtNLM"/>
    </source>
</evidence>
<name>A0A6F8YU74_9ACTN</name>
<sequence>MPQVVSREQWLTARRELLAKEERFSKERAELVASRHRLPMVRMEKDYIFEGVHGRAGLPELFGGCRQLIVFHLMFDPAWDDACPSCSAFSDELGPGLLGSLRARDTAFAAVSRAPLAKLKASREWSRWDFPWYSSYGSDFNYDFHVTLDERVAPVAYNFASKEEILAAGAPNDLVDSEIPVEVAALSCFVQDGGSVFHTYSAYDRGVEELGHARSLLELTALGGHASRTRPVR</sequence>
<proteinExistence type="predicted"/>
<dbReference type="EMBL" id="AP022871">
    <property type="protein sequence ID" value="BCB89700.1"/>
    <property type="molecule type" value="Genomic_DNA"/>
</dbReference>
<evidence type="ECO:0000313" key="2">
    <source>
        <dbReference type="Proteomes" id="UP000503011"/>
    </source>
</evidence>
<dbReference type="AlphaFoldDB" id="A0A6F8YU74"/>
<keyword evidence="2" id="KW-1185">Reference proteome</keyword>
<dbReference type="KEGG" id="psuu:Psuf_070130"/>
<evidence type="ECO:0000313" key="1">
    <source>
        <dbReference type="EMBL" id="BCB89700.1"/>
    </source>
</evidence>
<dbReference type="InterPro" id="IPR010296">
    <property type="entry name" value="DUF899_thioredox"/>
</dbReference>
<gene>
    <name evidence="1" type="ORF">Psuf_070130</name>
</gene>
<protein>
    <recommendedName>
        <fullName evidence="3">DUF899 domain-containing protein</fullName>
    </recommendedName>
</protein>
<dbReference type="Pfam" id="PF05988">
    <property type="entry name" value="DUF899"/>
    <property type="match status" value="1"/>
</dbReference>
<reference evidence="1 2" key="2">
    <citation type="submission" date="2020-03" db="EMBL/GenBank/DDBJ databases">
        <authorList>
            <person name="Ichikawa N."/>
            <person name="Kimura A."/>
            <person name="Kitahashi Y."/>
            <person name="Uohara A."/>
        </authorList>
    </citation>
    <scope>NUCLEOTIDE SEQUENCE [LARGE SCALE GENOMIC DNA]</scope>
    <source>
        <strain evidence="1 2">NBRC 105367</strain>
    </source>
</reference>
<reference evidence="1 2" key="1">
    <citation type="submission" date="2020-03" db="EMBL/GenBank/DDBJ databases">
        <title>Whole genome shotgun sequence of Phytohabitans suffuscus NBRC 105367.</title>
        <authorList>
            <person name="Komaki H."/>
            <person name="Tamura T."/>
        </authorList>
    </citation>
    <scope>NUCLEOTIDE SEQUENCE [LARGE SCALE GENOMIC DNA]</scope>
    <source>
        <strain evidence="1 2">NBRC 105367</strain>
    </source>
</reference>
<dbReference type="Proteomes" id="UP000503011">
    <property type="component" value="Chromosome"/>
</dbReference>
<organism evidence="1 2">
    <name type="scientific">Phytohabitans suffuscus</name>
    <dbReference type="NCBI Taxonomy" id="624315"/>
    <lineage>
        <taxon>Bacteria</taxon>
        <taxon>Bacillati</taxon>
        <taxon>Actinomycetota</taxon>
        <taxon>Actinomycetes</taxon>
        <taxon>Micromonosporales</taxon>
        <taxon>Micromonosporaceae</taxon>
    </lineage>
</organism>
<accession>A0A6F8YU74</accession>